<dbReference type="RefSeq" id="XP_020426964.1">
    <property type="nucleotide sequence ID" value="XM_020582610.1"/>
</dbReference>
<dbReference type="SUPFAM" id="SSF55797">
    <property type="entry name" value="PR-1-like"/>
    <property type="match status" value="1"/>
</dbReference>
<dbReference type="Pfam" id="PF00112">
    <property type="entry name" value="Peptidase_C1"/>
    <property type="match status" value="1"/>
</dbReference>
<feature type="compositionally biased region" description="Low complexity" evidence="2">
    <location>
        <begin position="174"/>
        <end position="210"/>
    </location>
</feature>
<dbReference type="InterPro" id="IPR038765">
    <property type="entry name" value="Papain-like_cys_pep_sf"/>
</dbReference>
<reference evidence="6 7" key="1">
    <citation type="journal article" date="2011" name="Genome Res.">
        <title>Phylogeny-wide analysis of social amoeba genomes highlights ancient origins for complex intercellular communication.</title>
        <authorList>
            <person name="Heidel A.J."/>
            <person name="Lawal H.M."/>
            <person name="Felder M."/>
            <person name="Schilde C."/>
            <person name="Helps N.R."/>
            <person name="Tunggal B."/>
            <person name="Rivero F."/>
            <person name="John U."/>
            <person name="Schleicher M."/>
            <person name="Eichinger L."/>
            <person name="Platzer M."/>
            <person name="Noegel A.A."/>
            <person name="Schaap P."/>
            <person name="Gloeckner G."/>
        </authorList>
    </citation>
    <scope>NUCLEOTIDE SEQUENCE [LARGE SCALE GENOMIC DNA]</scope>
    <source>
        <strain evidence="7">ATCC 26659 / Pp 5 / PN500</strain>
    </source>
</reference>
<evidence type="ECO:0000256" key="3">
    <source>
        <dbReference type="SAM" id="SignalP"/>
    </source>
</evidence>
<dbReference type="InterPro" id="IPR013128">
    <property type="entry name" value="Peptidase_C1A"/>
</dbReference>
<feature type="signal peptide" evidence="3">
    <location>
        <begin position="1"/>
        <end position="19"/>
    </location>
</feature>
<dbReference type="GO" id="GO:0006508">
    <property type="term" value="P:proteolysis"/>
    <property type="evidence" value="ECO:0007669"/>
    <property type="project" value="InterPro"/>
</dbReference>
<dbReference type="Proteomes" id="UP000001396">
    <property type="component" value="Unassembled WGS sequence"/>
</dbReference>
<protein>
    <recommendedName>
        <fullName evidence="8">Peptidase C1A papain C-terminal domain-containing protein</fullName>
    </recommendedName>
</protein>
<dbReference type="InterPro" id="IPR000169">
    <property type="entry name" value="Pept_cys_AS"/>
</dbReference>
<sequence length="777" mass="86119">MKFLIILVVLLTITGRTQAALTAAEKTLILNTFNGWRDNALPIPTTDLSTLTWNTAYETNLQNYVNTCATSFSPFSKSAKVAEFVVTFSGTWNLQVILDYIGGTAANYNFDTKSCASGKSCLHEYTVVAKGKTAACAVNKCGTTYRFYCDFDPVGPYRGVNPYPTPTPNPSPTPTQTQTTKPTSTPTQTQTTKPTPTPTQTQTTSPTSKTINWQSKSTPVRDQGQCGSCYIFAAIANSEARYVIKTGANPATVDFSEQEGLNCISGGCNGGWPTTVYNTFKTTGYGPESANKYTGVQTTCTQTATPRVSFTGFTQTAKTKDALIAALQTGPIAIALQADDGFQSYSSGIYNCPTKYTSVNHAVTLTGYDEATDSCGVYLFENSIKTVDLYFIITNQCSNQLLSSATVFSNTKLFKIRKSNKQSIHYLLIEKGIRLSRVRPVVGPYLIDRIEVGLNGDHTEYDRRLVVQSLHYLISIDTVTSASYQSSNDRQGRTDQAIRLRLTSKKNDILEAAHRELLRKHPLKIPYMNVQSITWSGRLTHGVMTEIPIQVDALCTMMCIFIRHDKSPAGMDAFSPFWRHDYDSTYLLALPCRASIASRQGLFKSKCTSGSKTTKIEINSDSIAPQPATATVDSPTNQLEVRVITEIYLIYTDSKMTPKKIILNAQELRSRDPRQYGVVGSTPGDNGYVKNGWKKAVSDSANKYRRDTGKARTIRSMKKQNMAPEVKKEYRRYIHELRDLKREYSPKTNGFVRAPKVHVNSKKAPPINHIQLRSYNK</sequence>
<dbReference type="InParanoid" id="D3BUP2"/>
<dbReference type="STRING" id="670386.D3BUP2"/>
<accession>D3BUP2</accession>
<proteinExistence type="inferred from homology"/>
<dbReference type="PROSITE" id="PS00139">
    <property type="entry name" value="THIOL_PROTEASE_CYS"/>
    <property type="match status" value="1"/>
</dbReference>
<feature type="domain" description="Peptidase C1A papain C-terminal" evidence="5">
    <location>
        <begin position="207"/>
        <end position="407"/>
    </location>
</feature>
<dbReference type="CDD" id="cd02248">
    <property type="entry name" value="Peptidase_C1A"/>
    <property type="match status" value="1"/>
</dbReference>
<dbReference type="Pfam" id="PF00188">
    <property type="entry name" value="CAP"/>
    <property type="match status" value="1"/>
</dbReference>
<feature type="domain" description="SCP" evidence="4">
    <location>
        <begin position="24"/>
        <end position="159"/>
    </location>
</feature>
<dbReference type="SMART" id="SM00645">
    <property type="entry name" value="Pept_C1"/>
    <property type="match status" value="1"/>
</dbReference>
<evidence type="ECO:0008006" key="8">
    <source>
        <dbReference type="Google" id="ProtNLM"/>
    </source>
</evidence>
<dbReference type="AlphaFoldDB" id="D3BUP2"/>
<evidence type="ECO:0000313" key="6">
    <source>
        <dbReference type="EMBL" id="EFA74830.1"/>
    </source>
</evidence>
<organism evidence="6 7">
    <name type="scientific">Heterostelium pallidum (strain ATCC 26659 / Pp 5 / PN500)</name>
    <name type="common">Cellular slime mold</name>
    <name type="synonym">Polysphondylium pallidum</name>
    <dbReference type="NCBI Taxonomy" id="670386"/>
    <lineage>
        <taxon>Eukaryota</taxon>
        <taxon>Amoebozoa</taxon>
        <taxon>Evosea</taxon>
        <taxon>Eumycetozoa</taxon>
        <taxon>Dictyostelia</taxon>
        <taxon>Acytosteliales</taxon>
        <taxon>Acytosteliaceae</taxon>
        <taxon>Heterostelium</taxon>
    </lineage>
</organism>
<dbReference type="InterPro" id="IPR039417">
    <property type="entry name" value="Peptidase_C1A_papain-like"/>
</dbReference>
<dbReference type="Gene3D" id="3.40.33.10">
    <property type="entry name" value="CAP"/>
    <property type="match status" value="1"/>
</dbReference>
<dbReference type="Gene3D" id="3.90.70.10">
    <property type="entry name" value="Cysteine proteinases"/>
    <property type="match status" value="1"/>
</dbReference>
<dbReference type="GeneID" id="31367331"/>
<dbReference type="PANTHER" id="PTHR12411">
    <property type="entry name" value="CYSTEINE PROTEASE FAMILY C1-RELATED"/>
    <property type="match status" value="1"/>
</dbReference>
<dbReference type="InterPro" id="IPR000668">
    <property type="entry name" value="Peptidase_C1A_C"/>
</dbReference>
<dbReference type="InterPro" id="IPR014044">
    <property type="entry name" value="CAP_dom"/>
</dbReference>
<dbReference type="PROSITE" id="PS00639">
    <property type="entry name" value="THIOL_PROTEASE_HIS"/>
    <property type="match status" value="1"/>
</dbReference>
<evidence type="ECO:0000256" key="2">
    <source>
        <dbReference type="SAM" id="MobiDB-lite"/>
    </source>
</evidence>
<dbReference type="InterPro" id="IPR035940">
    <property type="entry name" value="CAP_sf"/>
</dbReference>
<feature type="region of interest" description="Disordered" evidence="2">
    <location>
        <begin position="160"/>
        <end position="219"/>
    </location>
</feature>
<dbReference type="SUPFAM" id="SSF54001">
    <property type="entry name" value="Cysteine proteinases"/>
    <property type="match status" value="1"/>
</dbReference>
<dbReference type="SMART" id="SM00198">
    <property type="entry name" value="SCP"/>
    <property type="match status" value="1"/>
</dbReference>
<keyword evidence="7" id="KW-1185">Reference proteome</keyword>
<dbReference type="InterPro" id="IPR025660">
    <property type="entry name" value="Pept_his_AS"/>
</dbReference>
<evidence type="ECO:0000313" key="7">
    <source>
        <dbReference type="Proteomes" id="UP000001396"/>
    </source>
</evidence>
<gene>
    <name evidence="6" type="ORF">PPL_11863</name>
</gene>
<evidence type="ECO:0000256" key="1">
    <source>
        <dbReference type="ARBA" id="ARBA00008455"/>
    </source>
</evidence>
<feature type="compositionally biased region" description="Pro residues" evidence="2">
    <location>
        <begin position="163"/>
        <end position="173"/>
    </location>
</feature>
<feature type="chain" id="PRO_5003042058" description="Peptidase C1A papain C-terminal domain-containing protein" evidence="3">
    <location>
        <begin position="20"/>
        <end position="777"/>
    </location>
</feature>
<evidence type="ECO:0000259" key="5">
    <source>
        <dbReference type="SMART" id="SM00645"/>
    </source>
</evidence>
<dbReference type="GO" id="GO:0008234">
    <property type="term" value="F:cysteine-type peptidase activity"/>
    <property type="evidence" value="ECO:0007669"/>
    <property type="project" value="InterPro"/>
</dbReference>
<evidence type="ECO:0000259" key="4">
    <source>
        <dbReference type="SMART" id="SM00198"/>
    </source>
</evidence>
<dbReference type="EMBL" id="ADBJ01000060">
    <property type="protein sequence ID" value="EFA74830.1"/>
    <property type="molecule type" value="Genomic_DNA"/>
</dbReference>
<keyword evidence="3" id="KW-0732">Signal</keyword>
<name>D3BUP2_HETP5</name>
<comment type="similarity">
    <text evidence="1">Belongs to the peptidase C1 family.</text>
</comment>
<comment type="caution">
    <text evidence="6">The sequence shown here is derived from an EMBL/GenBank/DDBJ whole genome shotgun (WGS) entry which is preliminary data.</text>
</comment>